<protein>
    <submittedName>
        <fullName evidence="4">Glycosyltransferase involved in cell wall bisynthesis</fullName>
    </submittedName>
</protein>
<dbReference type="RefSeq" id="WP_091047983.1">
    <property type="nucleotide sequence ID" value="NZ_FMCV01000016.1"/>
</dbReference>
<organism evidence="4 5">
    <name type="scientific">Micromonospora marina</name>
    <dbReference type="NCBI Taxonomy" id="307120"/>
    <lineage>
        <taxon>Bacteria</taxon>
        <taxon>Bacillati</taxon>
        <taxon>Actinomycetota</taxon>
        <taxon>Actinomycetes</taxon>
        <taxon>Micromonosporales</taxon>
        <taxon>Micromonosporaceae</taxon>
        <taxon>Micromonospora</taxon>
    </lineage>
</organism>
<keyword evidence="5" id="KW-1185">Reference proteome</keyword>
<evidence type="ECO:0000313" key="5">
    <source>
        <dbReference type="Proteomes" id="UP000198551"/>
    </source>
</evidence>
<dbReference type="EMBL" id="FMCV01000016">
    <property type="protein sequence ID" value="SCF30814.1"/>
    <property type="molecule type" value="Genomic_DNA"/>
</dbReference>
<evidence type="ECO:0000256" key="1">
    <source>
        <dbReference type="ARBA" id="ARBA00022676"/>
    </source>
</evidence>
<dbReference type="Gene3D" id="3.40.50.2000">
    <property type="entry name" value="Glycogen Phosphorylase B"/>
    <property type="match status" value="2"/>
</dbReference>
<evidence type="ECO:0000259" key="3">
    <source>
        <dbReference type="Pfam" id="PF13439"/>
    </source>
</evidence>
<evidence type="ECO:0000313" key="4">
    <source>
        <dbReference type="EMBL" id="SCF30814.1"/>
    </source>
</evidence>
<dbReference type="GO" id="GO:0016757">
    <property type="term" value="F:glycosyltransferase activity"/>
    <property type="evidence" value="ECO:0007669"/>
    <property type="project" value="UniProtKB-KW"/>
</dbReference>
<dbReference type="AlphaFoldDB" id="A0A1C4ZD04"/>
<dbReference type="InterPro" id="IPR028098">
    <property type="entry name" value="Glyco_trans_4-like_N"/>
</dbReference>
<feature type="domain" description="Glycosyltransferase subfamily 4-like N-terminal" evidence="3">
    <location>
        <begin position="23"/>
        <end position="193"/>
    </location>
</feature>
<dbReference type="Pfam" id="PF13692">
    <property type="entry name" value="Glyco_trans_1_4"/>
    <property type="match status" value="1"/>
</dbReference>
<dbReference type="PANTHER" id="PTHR12526">
    <property type="entry name" value="GLYCOSYLTRANSFERASE"/>
    <property type="match status" value="1"/>
</dbReference>
<keyword evidence="1" id="KW-0328">Glycosyltransferase</keyword>
<accession>A0A1C4ZD04</accession>
<gene>
    <name evidence="4" type="ORF">GA0070215_11651</name>
</gene>
<proteinExistence type="predicted"/>
<dbReference type="Proteomes" id="UP000198551">
    <property type="component" value="Unassembled WGS sequence"/>
</dbReference>
<evidence type="ECO:0000256" key="2">
    <source>
        <dbReference type="ARBA" id="ARBA00022679"/>
    </source>
</evidence>
<reference evidence="5" key="1">
    <citation type="submission" date="2016-06" db="EMBL/GenBank/DDBJ databases">
        <authorList>
            <person name="Varghese N."/>
        </authorList>
    </citation>
    <scope>NUCLEOTIDE SEQUENCE [LARGE SCALE GENOMIC DNA]</scope>
    <source>
        <strain evidence="5">DSM 45555</strain>
    </source>
</reference>
<keyword evidence="2 4" id="KW-0808">Transferase</keyword>
<sequence>MSRRDDWVACVGPIAFPWGEPGSRRVFGLVASLAAAGRNVVVASGDPGPRLPVPLHVDGAGSVCHVGLGEAPPSGAGPLRASARMFLTWGRRTVRWLDEQPTKPSHVLLHGGQAQYAHRLLRWCHRNGVPLVADVVDWYNGRYVRGGVLGPLNISMQTALRHHYPRCDAVIAISSLLERHYLSRVGAVIRIPPTTDVQHTPVGPPRTCRGPALTLVYAGSPGRNNKDLLATVMTAVGKANSADVRVELRIIGPSADEVRSMAGGPVPEGVRVMGRMAQRQVPAALREADFTVLLRRPERASDAGFSTKFCESLANGVPVLANLTSDMGSYLRDGVEGLVCPDYSVTGLMRTVQRAARLTDRDLTMMRLAAREQALKSFDYRMYADSLDAFFDAVRR</sequence>
<dbReference type="Pfam" id="PF13439">
    <property type="entry name" value="Glyco_transf_4"/>
    <property type="match status" value="1"/>
</dbReference>
<name>A0A1C4ZD04_9ACTN</name>
<dbReference type="PANTHER" id="PTHR12526:SF600">
    <property type="entry name" value="GLYCOSYL TRANSFERASE GROUP 1"/>
    <property type="match status" value="1"/>
</dbReference>
<dbReference type="SUPFAM" id="SSF53756">
    <property type="entry name" value="UDP-Glycosyltransferase/glycogen phosphorylase"/>
    <property type="match status" value="1"/>
</dbReference>